<feature type="region of interest" description="Disordered" evidence="1">
    <location>
        <begin position="313"/>
        <end position="348"/>
    </location>
</feature>
<evidence type="ECO:0000256" key="1">
    <source>
        <dbReference type="SAM" id="MobiDB-lite"/>
    </source>
</evidence>
<proteinExistence type="predicted"/>
<gene>
    <name evidence="2" type="ORF">WMSIL1_LOCUS3873</name>
</gene>
<sequence>MSVGPKPTREDVECLRSDYGASILDQPTTVSRRRLEDVITTVPESSALDLIQHFLHLNPNKRLTAAQALEHPYVAQFRDPSGEIEMDHVVIPPLNDSVKLDISEYRSRLYEMINETRVSKTWTKDCSSSESESASKDGSVVGLTSVTSTIPVEDSGSTTNGTDISTSNGTVSTSSNTSSRSTTPTSTSTLARSHSQARSSSQQRTVRSSPIRSIPTEKNSHSSPFRPQRVFYGNETKKSGKFAVSAEIGVRNRQVRHDFSTNNANAPRRTLGYEDSNDRRTKQVAAISAKPVPYSRSMNTFSKTYDIPMVLRGSDDQNRNEYNKKPPVRHKSVNPGISKGPQVGTWAGPRRGVQWKVRNRSVSPVRSRIPQSQSPQYYQHVLGTSTVPKQTRGHRALVARPWIA</sequence>
<dbReference type="Gene3D" id="1.10.510.10">
    <property type="entry name" value="Transferase(Phosphotransferase) domain 1"/>
    <property type="match status" value="1"/>
</dbReference>
<dbReference type="SUPFAM" id="SSF56112">
    <property type="entry name" value="Protein kinase-like (PK-like)"/>
    <property type="match status" value="1"/>
</dbReference>
<keyword evidence="3" id="KW-1185">Reference proteome</keyword>
<dbReference type="AlphaFoldDB" id="A0A564YA14"/>
<evidence type="ECO:0000313" key="2">
    <source>
        <dbReference type="EMBL" id="VUZ43403.1"/>
    </source>
</evidence>
<reference evidence="2 3" key="1">
    <citation type="submission" date="2019-07" db="EMBL/GenBank/DDBJ databases">
        <authorList>
            <person name="Jastrzebski P J."/>
            <person name="Paukszto L."/>
            <person name="Jastrzebski P J."/>
        </authorList>
    </citation>
    <scope>NUCLEOTIDE SEQUENCE [LARGE SCALE GENOMIC DNA]</scope>
    <source>
        <strain evidence="2 3">WMS-il1</strain>
    </source>
</reference>
<feature type="compositionally biased region" description="Low complexity" evidence="1">
    <location>
        <begin position="165"/>
        <end position="209"/>
    </location>
</feature>
<feature type="region of interest" description="Disordered" evidence="1">
    <location>
        <begin position="256"/>
        <end position="280"/>
    </location>
</feature>
<dbReference type="InterPro" id="IPR011009">
    <property type="entry name" value="Kinase-like_dom_sf"/>
</dbReference>
<feature type="region of interest" description="Disordered" evidence="1">
    <location>
        <begin position="120"/>
        <end position="234"/>
    </location>
</feature>
<organism evidence="2 3">
    <name type="scientific">Hymenolepis diminuta</name>
    <name type="common">Rat tapeworm</name>
    <dbReference type="NCBI Taxonomy" id="6216"/>
    <lineage>
        <taxon>Eukaryota</taxon>
        <taxon>Metazoa</taxon>
        <taxon>Spiralia</taxon>
        <taxon>Lophotrochozoa</taxon>
        <taxon>Platyhelminthes</taxon>
        <taxon>Cestoda</taxon>
        <taxon>Eucestoda</taxon>
        <taxon>Cyclophyllidea</taxon>
        <taxon>Hymenolepididae</taxon>
        <taxon>Hymenolepis</taxon>
    </lineage>
</organism>
<dbReference type="Gene3D" id="3.30.200.20">
    <property type="entry name" value="Phosphorylase Kinase, domain 1"/>
    <property type="match status" value="1"/>
</dbReference>
<evidence type="ECO:0000313" key="3">
    <source>
        <dbReference type="Proteomes" id="UP000321570"/>
    </source>
</evidence>
<feature type="compositionally biased region" description="Polar residues" evidence="1">
    <location>
        <begin position="142"/>
        <end position="164"/>
    </location>
</feature>
<protein>
    <recommendedName>
        <fullName evidence="4">Protein kinase domain-containing protein</fullName>
    </recommendedName>
</protein>
<feature type="compositionally biased region" description="Basic and acidic residues" evidence="1">
    <location>
        <begin position="313"/>
        <end position="324"/>
    </location>
</feature>
<accession>A0A564YA14</accession>
<evidence type="ECO:0008006" key="4">
    <source>
        <dbReference type="Google" id="ProtNLM"/>
    </source>
</evidence>
<dbReference type="EMBL" id="CABIJS010000111">
    <property type="protein sequence ID" value="VUZ43403.1"/>
    <property type="molecule type" value="Genomic_DNA"/>
</dbReference>
<name>A0A564YA14_HYMDI</name>
<dbReference type="Proteomes" id="UP000321570">
    <property type="component" value="Unassembled WGS sequence"/>
</dbReference>